<dbReference type="InterPro" id="IPR024728">
    <property type="entry name" value="PolY_HhH_motif"/>
</dbReference>
<keyword evidence="3" id="KW-0741">SOS mutagenesis</keyword>
<evidence type="ECO:0000256" key="4">
    <source>
        <dbReference type="ARBA" id="ARBA00023204"/>
    </source>
</evidence>
<dbReference type="EMBL" id="NDXW01000001">
    <property type="protein sequence ID" value="RDH46317.1"/>
    <property type="molecule type" value="Genomic_DNA"/>
</dbReference>
<gene>
    <name evidence="7" type="ORF">B9G39_24295</name>
</gene>
<dbReference type="PROSITE" id="PS50173">
    <property type="entry name" value="UMUC"/>
    <property type="match status" value="1"/>
</dbReference>
<dbReference type="GO" id="GO:0003684">
    <property type="term" value="F:damaged DNA binding"/>
    <property type="evidence" value="ECO:0007669"/>
    <property type="project" value="InterPro"/>
</dbReference>
<dbReference type="Pfam" id="PF11799">
    <property type="entry name" value="IMS_C"/>
    <property type="match status" value="1"/>
</dbReference>
<evidence type="ECO:0000256" key="2">
    <source>
        <dbReference type="ARBA" id="ARBA00022763"/>
    </source>
</evidence>
<dbReference type="GO" id="GO:0005829">
    <property type="term" value="C:cytosol"/>
    <property type="evidence" value="ECO:0007669"/>
    <property type="project" value="TreeGrafter"/>
</dbReference>
<evidence type="ECO:0000256" key="5">
    <source>
        <dbReference type="ARBA" id="ARBA00023236"/>
    </source>
</evidence>
<name>A0A4P9VUB4_9GAMM</name>
<dbReference type="GO" id="GO:0003887">
    <property type="term" value="F:DNA-directed DNA polymerase activity"/>
    <property type="evidence" value="ECO:0007669"/>
    <property type="project" value="TreeGrafter"/>
</dbReference>
<dbReference type="Proteomes" id="UP000257039">
    <property type="component" value="Unassembled WGS sequence"/>
</dbReference>
<dbReference type="PANTHER" id="PTHR11076:SF34">
    <property type="entry name" value="PROTEIN UMUC"/>
    <property type="match status" value="1"/>
</dbReference>
<dbReference type="InterPro" id="IPR001126">
    <property type="entry name" value="UmuC"/>
</dbReference>
<dbReference type="SUPFAM" id="SSF56672">
    <property type="entry name" value="DNA/RNA polymerases"/>
    <property type="match status" value="1"/>
</dbReference>
<evidence type="ECO:0000313" key="8">
    <source>
        <dbReference type="Proteomes" id="UP000257039"/>
    </source>
</evidence>
<dbReference type="CDD" id="cd01700">
    <property type="entry name" value="PolY_Pol_V_umuC"/>
    <property type="match status" value="1"/>
</dbReference>
<dbReference type="Gene3D" id="3.40.1170.60">
    <property type="match status" value="1"/>
</dbReference>
<sequence length="422" mass="47245">MTIALCDANNFYASCERIFRPDLAGQPIVILSNNDGCIVARSAEAKALGIGMGIPVFKAHHIIQQHNIAVFSSNYSLYGAMSQRLMSILESFTPNVEVYSIDEAFLDLTDLNINASNLTNYGQQVRTTLAQYCGLPMSIGIASTKTLAKLANHYAKQHVEYNGVYEVLPGQETTLLKAMPLGEVWGVGRKLTYKLQAMGLSTAYDLACIPPKVIRKHFSVLLERTVRELNGEPCIDLILEAPSKQQIICSRSFSKRVFNLTDLQEAISSYTSRASEKLRQQNSTAKTIMVFIRTSPFDHNGQYRRSAFIPLPYPTMDTRILITNALKGLKAIYQPGFAYAKAGVMLCELREACSVQHDFFTKQYDTTKTLRLMDTIDAINNQFNNGIFLASNGIQQDWRMARSQLSPSYLSNWNHVKHVLVK</sequence>
<feature type="domain" description="UmuC" evidence="6">
    <location>
        <begin position="3"/>
        <end position="188"/>
    </location>
</feature>
<keyword evidence="4" id="KW-0234">DNA repair</keyword>
<keyword evidence="8" id="KW-1185">Reference proteome</keyword>
<keyword evidence="5" id="KW-0742">SOS response</keyword>
<reference evidence="7 8" key="1">
    <citation type="submission" date="2017-04" db="EMBL/GenBank/DDBJ databases">
        <title>Draft genome sequence of Zooshikella ganghwensis VG4 isolated from Red Sea sediments.</title>
        <authorList>
            <person name="Rehman Z."/>
            <person name="Alam I."/>
            <person name="Kamau A."/>
            <person name="Bajic V."/>
            <person name="Leiknes T."/>
        </authorList>
    </citation>
    <scope>NUCLEOTIDE SEQUENCE [LARGE SCALE GENOMIC DNA]</scope>
    <source>
        <strain evidence="7 8">VG4</strain>
    </source>
</reference>
<dbReference type="Gene3D" id="3.30.70.270">
    <property type="match status" value="1"/>
</dbReference>
<dbReference type="InterPro" id="IPR025188">
    <property type="entry name" value="DUF4113"/>
</dbReference>
<evidence type="ECO:0000259" key="6">
    <source>
        <dbReference type="PROSITE" id="PS50173"/>
    </source>
</evidence>
<dbReference type="InterPro" id="IPR017961">
    <property type="entry name" value="DNA_pol_Y-fam_little_finger"/>
</dbReference>
<comment type="similarity">
    <text evidence="1">Belongs to the DNA polymerase type-Y family.</text>
</comment>
<accession>A0A4P9VUB4</accession>
<dbReference type="GO" id="GO:0042276">
    <property type="term" value="P:error-prone translesion synthesis"/>
    <property type="evidence" value="ECO:0007669"/>
    <property type="project" value="TreeGrafter"/>
</dbReference>
<dbReference type="RefSeq" id="WP_094789095.1">
    <property type="nucleotide sequence ID" value="NZ_NDXW01000001.1"/>
</dbReference>
<dbReference type="Pfam" id="PF13438">
    <property type="entry name" value="DUF4113"/>
    <property type="match status" value="1"/>
</dbReference>
<evidence type="ECO:0000256" key="3">
    <source>
        <dbReference type="ARBA" id="ARBA00023199"/>
    </source>
</evidence>
<dbReference type="InterPro" id="IPR050116">
    <property type="entry name" value="DNA_polymerase-Y"/>
</dbReference>
<dbReference type="Pfam" id="PF00817">
    <property type="entry name" value="IMS"/>
    <property type="match status" value="1"/>
</dbReference>
<dbReference type="AlphaFoldDB" id="A0A4P9VUB4"/>
<dbReference type="GO" id="GO:0009432">
    <property type="term" value="P:SOS response"/>
    <property type="evidence" value="ECO:0007669"/>
    <property type="project" value="UniProtKB-KW"/>
</dbReference>
<dbReference type="Pfam" id="PF11798">
    <property type="entry name" value="IMS_HHH"/>
    <property type="match status" value="1"/>
</dbReference>
<keyword evidence="2" id="KW-0227">DNA damage</keyword>
<dbReference type="Gene3D" id="1.10.150.20">
    <property type="entry name" value="5' to 3' exonuclease, C-terminal subdomain"/>
    <property type="match status" value="1"/>
</dbReference>
<protein>
    <submittedName>
        <fullName evidence="7">Y-family DNA polymerase</fullName>
    </submittedName>
</protein>
<evidence type="ECO:0000313" key="7">
    <source>
        <dbReference type="EMBL" id="RDH46317.1"/>
    </source>
</evidence>
<dbReference type="NCBIfam" id="NF002955">
    <property type="entry name" value="PRK03609.1"/>
    <property type="match status" value="1"/>
</dbReference>
<evidence type="ECO:0000256" key="1">
    <source>
        <dbReference type="ARBA" id="ARBA00010945"/>
    </source>
</evidence>
<dbReference type="PANTHER" id="PTHR11076">
    <property type="entry name" value="DNA REPAIR POLYMERASE UMUC / TRANSFERASE FAMILY MEMBER"/>
    <property type="match status" value="1"/>
</dbReference>
<dbReference type="InterPro" id="IPR043128">
    <property type="entry name" value="Rev_trsase/Diguanyl_cyclase"/>
</dbReference>
<organism evidence="7 8">
    <name type="scientific">Zooshikella ganghwensis</name>
    <dbReference type="NCBI Taxonomy" id="202772"/>
    <lineage>
        <taxon>Bacteria</taxon>
        <taxon>Pseudomonadati</taxon>
        <taxon>Pseudomonadota</taxon>
        <taxon>Gammaproteobacteria</taxon>
        <taxon>Oceanospirillales</taxon>
        <taxon>Zooshikellaceae</taxon>
        <taxon>Zooshikella</taxon>
    </lineage>
</organism>
<comment type="caution">
    <text evidence="7">The sequence shown here is derived from an EMBL/GenBank/DDBJ whole genome shotgun (WGS) entry which is preliminary data.</text>
</comment>
<dbReference type="InterPro" id="IPR043502">
    <property type="entry name" value="DNA/RNA_pol_sf"/>
</dbReference>
<dbReference type="GO" id="GO:0006281">
    <property type="term" value="P:DNA repair"/>
    <property type="evidence" value="ECO:0007669"/>
    <property type="project" value="UniProtKB-KW"/>
</dbReference>
<proteinExistence type="inferred from homology"/>